<dbReference type="EMBL" id="LGRX02030669">
    <property type="protein sequence ID" value="KAK3245405.1"/>
    <property type="molecule type" value="Genomic_DNA"/>
</dbReference>
<sequence length="409" mass="46890">HAELMMMDHPWLRVYKSAFTDRFSRTQGIIVQCNSLLLSLFLTFMIYYSRASQCCSQFKEYLGCESAVARGSESLCMNACRVLHDPPEGFKCTAFPQDDRLKDTVWTAVIVVGIMLPVNQGLRLLFTRGGAPSGPRHVFKRLGGVSRFSVRQAIGSWVEVGMLLQGVFFVPSRTSSSIAPLFWLFTMTSNFTLTRVQRLCVWAVRRWQQLRSLQWLVWQLYGRGENLQEVLQQIELSAREREKKEADLQQQFGEFVVACQEPNCLATQLSYVGIICSWASVVWLQVTYATEVRDLLGPSVQVKVIHGWLLSMFVDSLIVQFIIKMILHALVRFLFQQYNNHQMDDESVQTWYEDYVAKYLHTSYSLQSSADAEANSVIKKYPQAPNQCQQPAHPEKRAKFVYKTLSITG</sequence>
<keyword evidence="2" id="KW-1185">Reference proteome</keyword>
<name>A0AAE0C0R6_9CHLO</name>
<reference evidence="1 2" key="1">
    <citation type="journal article" date="2015" name="Genome Biol. Evol.">
        <title>Comparative Genomics of a Bacterivorous Green Alga Reveals Evolutionary Causalities and Consequences of Phago-Mixotrophic Mode of Nutrition.</title>
        <authorList>
            <person name="Burns J.A."/>
            <person name="Paasch A."/>
            <person name="Narechania A."/>
            <person name="Kim E."/>
        </authorList>
    </citation>
    <scope>NUCLEOTIDE SEQUENCE [LARGE SCALE GENOMIC DNA]</scope>
    <source>
        <strain evidence="1 2">PLY_AMNH</strain>
    </source>
</reference>
<accession>A0AAE0C0R6</accession>
<gene>
    <name evidence="1" type="ORF">CYMTET_45020</name>
</gene>
<protein>
    <submittedName>
        <fullName evidence="1">Uncharacterized protein</fullName>
    </submittedName>
</protein>
<evidence type="ECO:0000313" key="2">
    <source>
        <dbReference type="Proteomes" id="UP001190700"/>
    </source>
</evidence>
<organism evidence="1 2">
    <name type="scientific">Cymbomonas tetramitiformis</name>
    <dbReference type="NCBI Taxonomy" id="36881"/>
    <lineage>
        <taxon>Eukaryota</taxon>
        <taxon>Viridiplantae</taxon>
        <taxon>Chlorophyta</taxon>
        <taxon>Pyramimonadophyceae</taxon>
        <taxon>Pyramimonadales</taxon>
        <taxon>Pyramimonadaceae</taxon>
        <taxon>Cymbomonas</taxon>
    </lineage>
</organism>
<dbReference type="Proteomes" id="UP001190700">
    <property type="component" value="Unassembled WGS sequence"/>
</dbReference>
<dbReference type="AlphaFoldDB" id="A0AAE0C0R6"/>
<comment type="caution">
    <text evidence="1">The sequence shown here is derived from an EMBL/GenBank/DDBJ whole genome shotgun (WGS) entry which is preliminary data.</text>
</comment>
<proteinExistence type="predicted"/>
<evidence type="ECO:0000313" key="1">
    <source>
        <dbReference type="EMBL" id="KAK3245405.1"/>
    </source>
</evidence>
<feature type="non-terminal residue" evidence="1">
    <location>
        <position position="1"/>
    </location>
</feature>